<gene>
    <name evidence="1" type="ORF">THOM_0449</name>
</gene>
<organism evidence="1 2">
    <name type="scientific">Trachipleistophora hominis</name>
    <name type="common">Microsporidian parasite</name>
    <dbReference type="NCBI Taxonomy" id="72359"/>
    <lineage>
        <taxon>Eukaryota</taxon>
        <taxon>Fungi</taxon>
        <taxon>Fungi incertae sedis</taxon>
        <taxon>Microsporidia</taxon>
        <taxon>Pleistophoridae</taxon>
        <taxon>Trachipleistophora</taxon>
    </lineage>
</organism>
<dbReference type="HOGENOM" id="CLU_2795740_0_0_1"/>
<keyword evidence="2" id="KW-1185">Reference proteome</keyword>
<protein>
    <submittedName>
        <fullName evidence="1">Putative LRR containing protein</fullName>
    </submittedName>
</protein>
<name>L7JZ13_TRAHO</name>
<dbReference type="VEuPathDB" id="MicrosporidiaDB:THOM_0449"/>
<dbReference type="Proteomes" id="UP000011185">
    <property type="component" value="Unassembled WGS sequence"/>
</dbReference>
<evidence type="ECO:0000313" key="2">
    <source>
        <dbReference type="Proteomes" id="UP000011185"/>
    </source>
</evidence>
<dbReference type="EMBL" id="JH993836">
    <property type="protein sequence ID" value="ELQ76570.1"/>
    <property type="molecule type" value="Genomic_DNA"/>
</dbReference>
<accession>L7JZ13</accession>
<proteinExistence type="predicted"/>
<evidence type="ECO:0000313" key="1">
    <source>
        <dbReference type="EMBL" id="ELQ76570.1"/>
    </source>
</evidence>
<dbReference type="AlphaFoldDB" id="L7JZ13"/>
<dbReference type="InParanoid" id="L7JZ13"/>
<reference evidence="1 2" key="1">
    <citation type="journal article" date="2012" name="PLoS Pathog.">
        <title>The genome of the obligate intracellular parasite Trachipleistophora hominis: new insights into microsporidian genome dynamics and reductive evolution.</title>
        <authorList>
            <person name="Heinz E."/>
            <person name="Williams T.A."/>
            <person name="Nakjang S."/>
            <person name="Noel C.J."/>
            <person name="Swan D.C."/>
            <person name="Goldberg A.V."/>
            <person name="Harris S.R."/>
            <person name="Weinmaier T."/>
            <person name="Markert S."/>
            <person name="Becher D."/>
            <person name="Bernhardt J."/>
            <person name="Dagan T."/>
            <person name="Hacker C."/>
            <person name="Lucocq J.M."/>
            <person name="Schweder T."/>
            <person name="Rattei T."/>
            <person name="Hall N."/>
            <person name="Hirt R.P."/>
            <person name="Embley T.M."/>
        </authorList>
    </citation>
    <scope>NUCLEOTIDE SEQUENCE [LARGE SCALE GENOMIC DNA]</scope>
</reference>
<sequence length="68" mass="7876">MSVVSLTVTSDVKFSDDELYIVVDRLLTFLHDKRPFLRVLAQQFLDNPELGDRLDIIDKASIKKRRKG</sequence>